<protein>
    <recommendedName>
        <fullName evidence="4">Copper transport protein</fullName>
    </recommendedName>
</protein>
<keyword evidence="4" id="KW-0813">Transport</keyword>
<dbReference type="PANTHER" id="PTHR12483">
    <property type="entry name" value="SOLUTE CARRIER FAMILY 31 COPPER TRANSPORTERS"/>
    <property type="match status" value="1"/>
</dbReference>
<evidence type="ECO:0000256" key="1">
    <source>
        <dbReference type="ARBA" id="ARBA00022692"/>
    </source>
</evidence>
<dbReference type="GO" id="GO:0005375">
    <property type="term" value="F:copper ion transmembrane transporter activity"/>
    <property type="evidence" value="ECO:0007669"/>
    <property type="project" value="UniProtKB-UniRule"/>
</dbReference>
<dbReference type="InterPro" id="IPR007274">
    <property type="entry name" value="Cop_transporter"/>
</dbReference>
<dbReference type="AlphaFoldDB" id="A0A069DP13"/>
<dbReference type="EMBL" id="GBGD01003081">
    <property type="protein sequence ID" value="JAC85808.1"/>
    <property type="molecule type" value="mRNA"/>
</dbReference>
<evidence type="ECO:0000256" key="2">
    <source>
        <dbReference type="ARBA" id="ARBA00022989"/>
    </source>
</evidence>
<name>A0A069DP13_9HEMI</name>
<feature type="transmembrane region" description="Helical" evidence="4">
    <location>
        <begin position="69"/>
        <end position="87"/>
    </location>
</feature>
<comment type="subcellular location">
    <subcellularLocation>
        <location evidence="4">Membrane</location>
        <topology evidence="4">Multi-pass membrane protein</topology>
    </subcellularLocation>
</comment>
<reference evidence="5" key="1">
    <citation type="journal article" date="2015" name="J. Med. Entomol.">
        <title>A Deep Insight Into the Sialotranscriptome of the Chagas Disease Vector, Panstrongylus megistus (Hemiptera: Heteroptera).</title>
        <authorList>
            <person name="Ribeiro J.M."/>
            <person name="Schwarz A."/>
            <person name="Francischetti I.M."/>
        </authorList>
    </citation>
    <scope>NUCLEOTIDE SEQUENCE</scope>
    <source>
        <tissue evidence="5">Salivary glands</tissue>
    </source>
</reference>
<keyword evidence="2 4" id="KW-1133">Transmembrane helix</keyword>
<keyword evidence="1 4" id="KW-0812">Transmembrane</keyword>
<organism evidence="5">
    <name type="scientific">Panstrongylus megistus</name>
    <dbReference type="NCBI Taxonomy" id="65343"/>
    <lineage>
        <taxon>Eukaryota</taxon>
        <taxon>Metazoa</taxon>
        <taxon>Ecdysozoa</taxon>
        <taxon>Arthropoda</taxon>
        <taxon>Hexapoda</taxon>
        <taxon>Insecta</taxon>
        <taxon>Pterygota</taxon>
        <taxon>Neoptera</taxon>
        <taxon>Paraneoptera</taxon>
        <taxon>Hemiptera</taxon>
        <taxon>Heteroptera</taxon>
        <taxon>Panheteroptera</taxon>
        <taxon>Cimicomorpha</taxon>
        <taxon>Reduviidae</taxon>
        <taxon>Triatominae</taxon>
        <taxon>Panstrongylus</taxon>
    </lineage>
</organism>
<feature type="transmembrane region" description="Helical" evidence="4">
    <location>
        <begin position="134"/>
        <end position="151"/>
    </location>
</feature>
<dbReference type="GO" id="GO:0016020">
    <property type="term" value="C:membrane"/>
    <property type="evidence" value="ECO:0007669"/>
    <property type="project" value="UniProtKB-SubCell"/>
</dbReference>
<comment type="similarity">
    <text evidence="4">Belongs to the copper transporter (Ctr) (TC 1.A.56) family. SLC31A subfamily.</text>
</comment>
<keyword evidence="4" id="KW-0187">Copper transport</keyword>
<evidence type="ECO:0000256" key="3">
    <source>
        <dbReference type="ARBA" id="ARBA00023136"/>
    </source>
</evidence>
<evidence type="ECO:0000256" key="4">
    <source>
        <dbReference type="RuleBase" id="RU367022"/>
    </source>
</evidence>
<accession>A0A069DP13</accession>
<keyword evidence="4" id="KW-0406">Ion transport</keyword>
<keyword evidence="4" id="KW-0186">Copper</keyword>
<feature type="transmembrane region" description="Helical" evidence="4">
    <location>
        <begin position="157"/>
        <end position="176"/>
    </location>
</feature>
<dbReference type="PANTHER" id="PTHR12483:SF115">
    <property type="entry name" value="COPPER TRANSPORT PROTEIN"/>
    <property type="match status" value="1"/>
</dbReference>
<evidence type="ECO:0000313" key="5">
    <source>
        <dbReference type="EMBL" id="JAC85808.1"/>
    </source>
</evidence>
<keyword evidence="3 4" id="KW-0472">Membrane</keyword>
<proteinExistence type="evidence at transcript level"/>
<dbReference type="Pfam" id="PF04145">
    <property type="entry name" value="Ctr"/>
    <property type="match status" value="1"/>
</dbReference>
<sequence length="191" mass="22153">MNHSGHEEHHHVMDSIMSDHSVHHMGHDTHSGQMDRMTNMGHMGMQMYFHFGLNETILFSFWETSSAEGLIGSMIGIFFLALLYEGLKYFREFLFWKNYSSLQYRTVQGPSPKPNAEESNTRVVKPSLFSKHHILQTFLHIIQVFVSYLLMLIFMTYNVWLCIAVVLGAAAGYFLFGWKKALFVDVTEHCH</sequence>